<dbReference type="AlphaFoldDB" id="A0A8I6SBH3"/>
<evidence type="ECO:0000313" key="2">
    <source>
        <dbReference type="Proteomes" id="UP000494040"/>
    </source>
</evidence>
<dbReference type="OrthoDB" id="6370791at2759"/>
<organism evidence="1 2">
    <name type="scientific">Cimex lectularius</name>
    <name type="common">Bed bug</name>
    <name type="synonym">Acanthia lectularia</name>
    <dbReference type="NCBI Taxonomy" id="79782"/>
    <lineage>
        <taxon>Eukaryota</taxon>
        <taxon>Metazoa</taxon>
        <taxon>Ecdysozoa</taxon>
        <taxon>Arthropoda</taxon>
        <taxon>Hexapoda</taxon>
        <taxon>Insecta</taxon>
        <taxon>Pterygota</taxon>
        <taxon>Neoptera</taxon>
        <taxon>Paraneoptera</taxon>
        <taxon>Hemiptera</taxon>
        <taxon>Heteroptera</taxon>
        <taxon>Panheteroptera</taxon>
        <taxon>Cimicomorpha</taxon>
        <taxon>Cimicidae</taxon>
        <taxon>Cimex</taxon>
    </lineage>
</organism>
<dbReference type="Gene3D" id="3.15.10.30">
    <property type="entry name" value="Haemolymph juvenile hormone binding protein"/>
    <property type="match status" value="1"/>
</dbReference>
<proteinExistence type="predicted"/>
<accession>A0A8I6SBH3</accession>
<keyword evidence="2" id="KW-1185">Reference proteome</keyword>
<dbReference type="Proteomes" id="UP000494040">
    <property type="component" value="Unassembled WGS sequence"/>
</dbReference>
<name>A0A8I6SBH3_CIMLE</name>
<dbReference type="EnsemblMetazoa" id="XM_014406461.2">
    <property type="protein sequence ID" value="XP_014261947.1"/>
    <property type="gene ID" value="LOC106674028"/>
</dbReference>
<evidence type="ECO:0000313" key="1">
    <source>
        <dbReference type="EnsemblMetazoa" id="XP_014261947.1"/>
    </source>
</evidence>
<dbReference type="InterPro" id="IPR038606">
    <property type="entry name" value="To_sf"/>
</dbReference>
<dbReference type="GeneID" id="106674028"/>
<reference evidence="1" key="1">
    <citation type="submission" date="2022-01" db="UniProtKB">
        <authorList>
            <consortium name="EnsemblMetazoa"/>
        </authorList>
    </citation>
    <scope>IDENTIFICATION</scope>
</reference>
<sequence>MGIPKLDPYFLNYDVVIDRQPKMNATLHVDGVLTNFSDYIVSYAKLEKNLSVSFLLTFINPTFKGRFSINGTAMTVIPVDSEGILQSGFNYLAILVESQIVAQNQTIQMNDISFAYSLDDLKVTVEGLLVDFGFTYLLRDVIYDVVFPLVTKYQNGIQNAIQTTLLSIGNVELKEVGLRSLIEMVKKKYIF</sequence>
<protein>
    <submittedName>
        <fullName evidence="1">Uncharacterized protein</fullName>
    </submittedName>
</protein>
<dbReference type="RefSeq" id="XP_014261947.1">
    <property type="nucleotide sequence ID" value="XM_014406461.2"/>
</dbReference>